<feature type="domain" description="PP4R3 EVH1-like" evidence="12">
    <location>
        <begin position="425"/>
        <end position="523"/>
    </location>
</feature>
<reference evidence="13 14" key="1">
    <citation type="journal article" date="2019" name="Sci. Rep.">
        <title>Comparative genomics of chytrid fungi reveal insights into the obligate biotrophic and pathogenic lifestyle of Synchytrium endobioticum.</title>
        <authorList>
            <person name="van de Vossenberg B.T.L.H."/>
            <person name="Warris S."/>
            <person name="Nguyen H.D.T."/>
            <person name="van Gent-Pelzer M.P.E."/>
            <person name="Joly D.L."/>
            <person name="van de Geest H.C."/>
            <person name="Bonants P.J.M."/>
            <person name="Smith D.S."/>
            <person name="Levesque C.A."/>
            <person name="van der Lee T.A.J."/>
        </authorList>
    </citation>
    <scope>NUCLEOTIDE SEQUENCE [LARGE SCALE GENOMIC DNA]</scope>
    <source>
        <strain evidence="13 14">JEL517</strain>
    </source>
</reference>
<feature type="transmembrane region" description="Helical" evidence="9">
    <location>
        <begin position="142"/>
        <end position="166"/>
    </location>
</feature>
<proteinExistence type="inferred from homology"/>
<dbReference type="InterPro" id="IPR016024">
    <property type="entry name" value="ARM-type_fold"/>
</dbReference>
<dbReference type="Pfam" id="PF04802">
    <property type="entry name" value="PP4R3"/>
    <property type="match status" value="1"/>
</dbReference>
<evidence type="ECO:0000313" key="14">
    <source>
        <dbReference type="Proteomes" id="UP000319731"/>
    </source>
</evidence>
<keyword evidence="10" id="KW-0732">Signal</keyword>
<evidence type="ECO:0000256" key="1">
    <source>
        <dbReference type="ARBA" id="ARBA00004123"/>
    </source>
</evidence>
<feature type="compositionally biased region" description="Low complexity" evidence="8">
    <location>
        <begin position="1341"/>
        <end position="1350"/>
    </location>
</feature>
<evidence type="ECO:0000256" key="9">
    <source>
        <dbReference type="SAM" id="Phobius"/>
    </source>
</evidence>
<dbReference type="Pfam" id="PF03348">
    <property type="entry name" value="Serinc"/>
    <property type="match status" value="1"/>
</dbReference>
<feature type="compositionally biased region" description="Low complexity" evidence="8">
    <location>
        <begin position="1257"/>
        <end position="1272"/>
    </location>
</feature>
<dbReference type="Proteomes" id="UP000319731">
    <property type="component" value="Unassembled WGS sequence"/>
</dbReference>
<evidence type="ECO:0000259" key="11">
    <source>
        <dbReference type="Pfam" id="PF04802"/>
    </source>
</evidence>
<keyword evidence="6 9" id="KW-0472">Membrane</keyword>
<dbReference type="Pfam" id="PF22972">
    <property type="entry name" value="EVH1_PP4R3"/>
    <property type="match status" value="1"/>
</dbReference>
<dbReference type="RefSeq" id="XP_031024259.1">
    <property type="nucleotide sequence ID" value="XM_031169753.1"/>
</dbReference>
<feature type="transmembrane region" description="Helical" evidence="9">
    <location>
        <begin position="99"/>
        <end position="121"/>
    </location>
</feature>
<comment type="subcellular location">
    <subcellularLocation>
        <location evidence="2">Membrane</location>
        <topology evidence="2">Multi-pass membrane protein</topology>
    </subcellularLocation>
    <subcellularLocation>
        <location evidence="1">Nucleus</location>
    </subcellularLocation>
</comment>
<dbReference type="GO" id="GO:0030289">
    <property type="term" value="C:protein phosphatase 4 complex"/>
    <property type="evidence" value="ECO:0007669"/>
    <property type="project" value="TreeGrafter"/>
</dbReference>
<keyword evidence="7" id="KW-0539">Nucleus</keyword>
<dbReference type="InterPro" id="IPR055236">
    <property type="entry name" value="EVH1_PP4R3"/>
</dbReference>
<feature type="transmembrane region" description="Helical" evidence="9">
    <location>
        <begin position="178"/>
        <end position="201"/>
    </location>
</feature>
<feature type="compositionally biased region" description="Low complexity" evidence="8">
    <location>
        <begin position="1160"/>
        <end position="1179"/>
    </location>
</feature>
<keyword evidence="14" id="KW-1185">Reference proteome</keyword>
<evidence type="ECO:0000256" key="3">
    <source>
        <dbReference type="ARBA" id="ARBA00006665"/>
    </source>
</evidence>
<feature type="compositionally biased region" description="Low complexity" evidence="8">
    <location>
        <begin position="1119"/>
        <end position="1132"/>
    </location>
</feature>
<feature type="chain" id="PRO_5021435901" evidence="10">
    <location>
        <begin position="19"/>
        <end position="1365"/>
    </location>
</feature>
<dbReference type="PANTHER" id="PTHR23318">
    <property type="entry name" value="ATP SYNTHASE GAMMA-RELATED"/>
    <property type="match status" value="1"/>
</dbReference>
<organism evidence="13 14">
    <name type="scientific">Synchytrium microbalum</name>
    <dbReference type="NCBI Taxonomy" id="1806994"/>
    <lineage>
        <taxon>Eukaryota</taxon>
        <taxon>Fungi</taxon>
        <taxon>Fungi incertae sedis</taxon>
        <taxon>Chytridiomycota</taxon>
        <taxon>Chytridiomycota incertae sedis</taxon>
        <taxon>Chytridiomycetes</taxon>
        <taxon>Synchytriales</taxon>
        <taxon>Synchytriaceae</taxon>
        <taxon>Synchytrium</taxon>
    </lineage>
</organism>
<feature type="transmembrane region" description="Helical" evidence="9">
    <location>
        <begin position="294"/>
        <end position="316"/>
    </location>
</feature>
<dbReference type="InterPro" id="IPR006887">
    <property type="entry name" value="P4R3-like_central_dom"/>
</dbReference>
<dbReference type="GO" id="GO:0016020">
    <property type="term" value="C:membrane"/>
    <property type="evidence" value="ECO:0007669"/>
    <property type="project" value="UniProtKB-SubCell"/>
</dbReference>
<evidence type="ECO:0000256" key="7">
    <source>
        <dbReference type="ARBA" id="ARBA00023242"/>
    </source>
</evidence>
<dbReference type="EMBL" id="QEAO01000022">
    <property type="protein sequence ID" value="TPX33217.1"/>
    <property type="molecule type" value="Genomic_DNA"/>
</dbReference>
<dbReference type="GO" id="GO:0005654">
    <property type="term" value="C:nucleoplasm"/>
    <property type="evidence" value="ECO:0007669"/>
    <property type="project" value="TreeGrafter"/>
</dbReference>
<evidence type="ECO:0000259" key="12">
    <source>
        <dbReference type="Pfam" id="PF22972"/>
    </source>
</evidence>
<feature type="region of interest" description="Disordered" evidence="8">
    <location>
        <begin position="1212"/>
        <end position="1365"/>
    </location>
</feature>
<dbReference type="InterPro" id="IPR005016">
    <property type="entry name" value="TDE1/TMS"/>
</dbReference>
<dbReference type="Gene3D" id="1.25.10.10">
    <property type="entry name" value="Leucine-rich Repeat Variant"/>
    <property type="match status" value="1"/>
</dbReference>
<dbReference type="GO" id="GO:0072542">
    <property type="term" value="F:protein phosphatase activator activity"/>
    <property type="evidence" value="ECO:0007669"/>
    <property type="project" value="TreeGrafter"/>
</dbReference>
<feature type="compositionally biased region" description="Basic and acidic residues" evidence="8">
    <location>
        <begin position="1319"/>
        <end position="1332"/>
    </location>
</feature>
<comment type="similarity">
    <text evidence="3">Belongs to the TDE1 family.</text>
</comment>
<feature type="region of interest" description="Disordered" evidence="8">
    <location>
        <begin position="1102"/>
        <end position="1181"/>
    </location>
</feature>
<evidence type="ECO:0000256" key="5">
    <source>
        <dbReference type="ARBA" id="ARBA00022989"/>
    </source>
</evidence>
<evidence type="ECO:0000256" key="4">
    <source>
        <dbReference type="ARBA" id="ARBA00022692"/>
    </source>
</evidence>
<feature type="transmembrane region" description="Helical" evidence="9">
    <location>
        <begin position="337"/>
        <end position="361"/>
    </location>
</feature>
<feature type="signal peptide" evidence="10">
    <location>
        <begin position="1"/>
        <end position="18"/>
    </location>
</feature>
<dbReference type="OrthoDB" id="27483at2759"/>
<dbReference type="InterPro" id="IPR051137">
    <property type="entry name" value="PP4R3-like"/>
</dbReference>
<feature type="transmembrane region" description="Helical" evidence="9">
    <location>
        <begin position="246"/>
        <end position="267"/>
    </location>
</feature>
<accession>A0A507BWL4</accession>
<keyword evidence="4 9" id="KW-0812">Transmembrane</keyword>
<feature type="compositionally biased region" description="Acidic residues" evidence="8">
    <location>
        <begin position="1102"/>
        <end position="1112"/>
    </location>
</feature>
<dbReference type="GeneID" id="42005050"/>
<keyword evidence="5 9" id="KW-1133">Transmembrane helix</keyword>
<dbReference type="STRING" id="1806994.A0A507BWL4"/>
<evidence type="ECO:0000256" key="10">
    <source>
        <dbReference type="SAM" id="SignalP"/>
    </source>
</evidence>
<evidence type="ECO:0000256" key="6">
    <source>
        <dbReference type="ARBA" id="ARBA00023136"/>
    </source>
</evidence>
<dbReference type="InterPro" id="IPR011993">
    <property type="entry name" value="PH-like_dom_sf"/>
</dbReference>
<protein>
    <submittedName>
        <fullName evidence="13">Uncharacterized protein</fullName>
    </submittedName>
</protein>
<evidence type="ECO:0000313" key="13">
    <source>
        <dbReference type="EMBL" id="TPX33217.1"/>
    </source>
</evidence>
<feature type="compositionally biased region" description="Polar residues" evidence="8">
    <location>
        <begin position="1218"/>
        <end position="1242"/>
    </location>
</feature>
<feature type="domain" description="Serine/threonine-protein phosphatase 4 regulatory subunit 3-like central" evidence="11">
    <location>
        <begin position="565"/>
        <end position="1065"/>
    </location>
</feature>
<dbReference type="SUPFAM" id="SSF50729">
    <property type="entry name" value="PH domain-like"/>
    <property type="match status" value="1"/>
</dbReference>
<name>A0A507BWL4_9FUNG</name>
<feature type="transmembrane region" description="Helical" evidence="9">
    <location>
        <begin position="74"/>
        <end position="93"/>
    </location>
</feature>
<feature type="transmembrane region" description="Helical" evidence="9">
    <location>
        <begin position="42"/>
        <end position="62"/>
    </location>
</feature>
<dbReference type="PANTHER" id="PTHR23318:SF0">
    <property type="entry name" value="SERINE_THREONINE-PROTEIN PHOSPHATASE 4 REGULATORY SUBUNIT 3"/>
    <property type="match status" value="1"/>
</dbReference>
<sequence>MLGFILATITALVLKSQGSNIFTAAATPECDANCWNYLAVDRISLAMVIYHAFFMLLLLGVTSSQDPRARLQNGFWPLKFVLFVGTMIGVFFIASPTFYTYWIAALFFSALFILLQSMILVDFAHTTAETWVANAEETGSSFWTSLLIGTAVLLYSAVITGSALLYNYYTQVPGCGLNIFFITFNLILVVFQSVVALLPAVQEANPTSGLLQPAMLSLYNTYLIGSAVANNPQQCSSGATSSDASWTLAIQIIGAILTLLALGYSAVSSGSSEFTGSSDDMDDEQEGTAYNYSFFHFAFLLASFFMASVVTNWGSLNQYDTTGNTVPIAIDKGYGAIWVKVVSSWVNVLLYMWTLCAPLLFPDLAETPQPVEASLASHQPLQSDPPLAENSAVAVPQDEHLVTEQAQAPSGAAVIVTVEDNGKHSRVKVYELSDQGDWVDKGTGQVETTWVEPKDGVCILVRSEDTGAVTLNSKIRKDPIYQRQQETLIVWTEPNGTDLALSFQEPGGCQDVWDSIESVQKRLAIQGSDIDPLPASTTPVEGDGVPEKSNGPFTLPAPALANLKEIEQAVTNASRTIFGRDQLLQALHQDRYLETLLSLLGPAEDMEMMEELFALSAIIRMVIFLNESNVYDYILQDEVFEQVAGILEYDREFPHIKASHRDHLQSKAHFKEIIPIPNKDICAKITLVYRVQFLKDVALARLLDDSTFSTMNSLIFFNHVDIVNYFQSERDYLNQLFEMLSNEDVSMEKKKDVILLLHELTSIAKTLQVASRNQFYRSLGNHGLFAIFEYTLADTDMSIRLAVTAILTSVLEHDPGLVRSFCLAQAKNNHRPLIDLIIERFLQEPDSGLRSQFAEIIRVLLDTTGLDTTDGIISHVGNDEDGDNFLKMFYEKQVLSLLDPIVTLDANMIHKQEGRPEVLVIDKDRVAVCNHICELVCFMIKHHTYRSKFYLLNKLVLEKFVLLFKCKDVYVRLSALRVIRTVIGMKDEFYNRHLTKADVFGPILSLYKETKGRYNMMNSALLELFEFIKKESVKLLINHMVSNHRKLMESIPFGSLAAIILRYEQLQDTAARLNGPSEAEPATIKPKQHRDGWSKLDEDEEAYFNGSDDDDDPTHHHSSSGNNHNSNNNSSSTTMQEAAYTTPRVVTPPPTLIPRARSQSPPLRLASLSPPPASSTSIPGRNKIEFIQTSSPRPRAPITGLVDYDDDEVAQHADENNNPHSHVRNTLTLSRNANSSIPITRTTEPDLPPPPLPGDESIGNGHILSSSGSSSIKRQYISEPDQDLHTEYSGPGRPITTTTSGSNVAIPPSTSSSTTTIVGEKRAWDGAQHGDDGFPSIVSDSTSNNTTSTTVEGGLTKRSKSSIAM</sequence>
<evidence type="ECO:0000256" key="2">
    <source>
        <dbReference type="ARBA" id="ARBA00004141"/>
    </source>
</evidence>
<gene>
    <name evidence="13" type="ORF">SmJEL517_g03825</name>
</gene>
<comment type="caution">
    <text evidence="13">The sequence shown here is derived from an EMBL/GenBank/DDBJ whole genome shotgun (WGS) entry which is preliminary data.</text>
</comment>
<evidence type="ECO:0000256" key="8">
    <source>
        <dbReference type="SAM" id="MobiDB-lite"/>
    </source>
</evidence>
<dbReference type="Gene3D" id="2.30.29.30">
    <property type="entry name" value="Pleckstrin-homology domain (PH domain)/Phosphotyrosine-binding domain (PTB)"/>
    <property type="match status" value="1"/>
</dbReference>
<dbReference type="SUPFAM" id="SSF48371">
    <property type="entry name" value="ARM repeat"/>
    <property type="match status" value="1"/>
</dbReference>
<dbReference type="InterPro" id="IPR011989">
    <property type="entry name" value="ARM-like"/>
</dbReference>
<dbReference type="GO" id="GO:0006974">
    <property type="term" value="P:DNA damage response"/>
    <property type="evidence" value="ECO:0007669"/>
    <property type="project" value="TreeGrafter"/>
</dbReference>